<name>A0A451AWV7_9GAMM</name>
<proteinExistence type="predicted"/>
<sequence length="110" mass="12668">MFFHRLTFPVSWDRRSATLMPQTPTVDFLRYDDEDGRGKLAVEQAYAINPRAYQVFLPADPIHFEACIDLKTLQDLLRLGSENAIHLQLKSPLELPYPFPAHTQAKDLIN</sequence>
<reference evidence="1" key="1">
    <citation type="submission" date="2019-02" db="EMBL/GenBank/DDBJ databases">
        <authorList>
            <person name="Gruber-Vodicka R. H."/>
            <person name="Seah K. B. B."/>
        </authorList>
    </citation>
    <scope>NUCLEOTIDE SEQUENCE</scope>
    <source>
        <strain evidence="1">BECK_BY19</strain>
    </source>
</reference>
<protein>
    <submittedName>
        <fullName evidence="1">Uncharacterized protein</fullName>
    </submittedName>
</protein>
<organism evidence="1">
    <name type="scientific">Candidatus Kentrum sp. UNK</name>
    <dbReference type="NCBI Taxonomy" id="2126344"/>
    <lineage>
        <taxon>Bacteria</taxon>
        <taxon>Pseudomonadati</taxon>
        <taxon>Pseudomonadota</taxon>
        <taxon>Gammaproteobacteria</taxon>
        <taxon>Candidatus Kentrum</taxon>
    </lineage>
</organism>
<dbReference type="AlphaFoldDB" id="A0A451AWV7"/>
<evidence type="ECO:0000313" key="1">
    <source>
        <dbReference type="EMBL" id="VFK70518.1"/>
    </source>
</evidence>
<accession>A0A451AWV7</accession>
<dbReference type="EMBL" id="CAADGD010000030">
    <property type="protein sequence ID" value="VFK70518.1"/>
    <property type="molecule type" value="Genomic_DNA"/>
</dbReference>
<gene>
    <name evidence="1" type="ORF">BECKUNK1418H_GA0071006_103023</name>
</gene>